<name>A0AA36D5X4_9BILA</name>
<dbReference type="AlphaFoldDB" id="A0AA36D5X4"/>
<accession>A0AA36D5X4</accession>
<keyword evidence="1" id="KW-0732">Signal</keyword>
<protein>
    <submittedName>
        <fullName evidence="2">Uncharacterized protein</fullName>
    </submittedName>
</protein>
<gene>
    <name evidence="2" type="ORF">MSPICULIGERA_LOCUS19485</name>
</gene>
<feature type="non-terminal residue" evidence="2">
    <location>
        <position position="1"/>
    </location>
</feature>
<organism evidence="2 3">
    <name type="scientific">Mesorhabditis spiculigera</name>
    <dbReference type="NCBI Taxonomy" id="96644"/>
    <lineage>
        <taxon>Eukaryota</taxon>
        <taxon>Metazoa</taxon>
        <taxon>Ecdysozoa</taxon>
        <taxon>Nematoda</taxon>
        <taxon>Chromadorea</taxon>
        <taxon>Rhabditida</taxon>
        <taxon>Rhabditina</taxon>
        <taxon>Rhabditomorpha</taxon>
        <taxon>Rhabditoidea</taxon>
        <taxon>Rhabditidae</taxon>
        <taxon>Mesorhabditinae</taxon>
        <taxon>Mesorhabditis</taxon>
    </lineage>
</organism>
<reference evidence="2" key="1">
    <citation type="submission" date="2023-06" db="EMBL/GenBank/DDBJ databases">
        <authorList>
            <person name="Delattre M."/>
        </authorList>
    </citation>
    <scope>NUCLEOTIDE SEQUENCE</scope>
    <source>
        <strain evidence="2">AF72</strain>
    </source>
</reference>
<keyword evidence="3" id="KW-1185">Reference proteome</keyword>
<dbReference type="Proteomes" id="UP001177023">
    <property type="component" value="Unassembled WGS sequence"/>
</dbReference>
<comment type="caution">
    <text evidence="2">The sequence shown here is derived from an EMBL/GenBank/DDBJ whole genome shotgun (WGS) entry which is preliminary data.</text>
</comment>
<evidence type="ECO:0000313" key="3">
    <source>
        <dbReference type="Proteomes" id="UP001177023"/>
    </source>
</evidence>
<dbReference type="EMBL" id="CATQJA010002663">
    <property type="protein sequence ID" value="CAJ0581321.1"/>
    <property type="molecule type" value="Genomic_DNA"/>
</dbReference>
<proteinExistence type="predicted"/>
<feature type="chain" id="PRO_5041284583" evidence="1">
    <location>
        <begin position="23"/>
        <end position="111"/>
    </location>
</feature>
<evidence type="ECO:0000313" key="2">
    <source>
        <dbReference type="EMBL" id="CAJ0581321.1"/>
    </source>
</evidence>
<sequence length="111" mass="12624">MPNQGHQILVGLFLALLVAAEASTIFKKSEIAPSLALQRYLDIQETINRLAEANRAVRCRVPGTTYNKQKRYIGPARRLEELIAPFSIENHYSSMPQPSQPQLQDFYYVDC</sequence>
<feature type="signal peptide" evidence="1">
    <location>
        <begin position="1"/>
        <end position="22"/>
    </location>
</feature>
<evidence type="ECO:0000256" key="1">
    <source>
        <dbReference type="SAM" id="SignalP"/>
    </source>
</evidence>